<evidence type="ECO:0000259" key="4">
    <source>
        <dbReference type="PROSITE" id="PS51034"/>
    </source>
</evidence>
<dbReference type="PANTHER" id="PTHR22907">
    <property type="entry name" value="GH04558P"/>
    <property type="match status" value="1"/>
</dbReference>
<dbReference type="Pfam" id="PF00100">
    <property type="entry name" value="Zona_pellucida"/>
    <property type="match status" value="1"/>
</dbReference>
<evidence type="ECO:0000256" key="3">
    <source>
        <dbReference type="SAM" id="Phobius"/>
    </source>
</evidence>
<dbReference type="InterPro" id="IPR042235">
    <property type="entry name" value="ZP-C_dom"/>
</dbReference>
<dbReference type="PROSITE" id="PS51034">
    <property type="entry name" value="ZP_2"/>
    <property type="match status" value="1"/>
</dbReference>
<dbReference type="AlphaFoldDB" id="A0A1I7UFL9"/>
<keyword evidence="3" id="KW-0812">Transmembrane</keyword>
<dbReference type="Gene3D" id="2.60.40.4100">
    <property type="entry name" value="Zona pellucida, ZP-C domain"/>
    <property type="match status" value="1"/>
</dbReference>
<evidence type="ECO:0000256" key="2">
    <source>
        <dbReference type="ARBA" id="ARBA00023157"/>
    </source>
</evidence>
<keyword evidence="3" id="KW-1133">Transmembrane helix</keyword>
<name>A0A1I7UFL9_9PELO</name>
<dbReference type="eggNOG" id="ENOG502S35B">
    <property type="taxonomic scope" value="Eukaryota"/>
</dbReference>
<organism evidence="5 6">
    <name type="scientific">Caenorhabditis tropicalis</name>
    <dbReference type="NCBI Taxonomy" id="1561998"/>
    <lineage>
        <taxon>Eukaryota</taxon>
        <taxon>Metazoa</taxon>
        <taxon>Ecdysozoa</taxon>
        <taxon>Nematoda</taxon>
        <taxon>Chromadorea</taxon>
        <taxon>Rhabditida</taxon>
        <taxon>Rhabditina</taxon>
        <taxon>Rhabditomorpha</taxon>
        <taxon>Rhabditoidea</taxon>
        <taxon>Rhabditidae</taxon>
        <taxon>Peloderinae</taxon>
        <taxon>Caenorhabditis</taxon>
    </lineage>
</organism>
<dbReference type="Proteomes" id="UP000095282">
    <property type="component" value="Unplaced"/>
</dbReference>
<dbReference type="InterPro" id="IPR051962">
    <property type="entry name" value="Cuticlin"/>
</dbReference>
<feature type="transmembrane region" description="Helical" evidence="3">
    <location>
        <begin position="198"/>
        <end position="221"/>
    </location>
</feature>
<feature type="domain" description="ZP" evidence="4">
    <location>
        <begin position="1"/>
        <end position="145"/>
    </location>
</feature>
<evidence type="ECO:0000313" key="5">
    <source>
        <dbReference type="Proteomes" id="UP000095282"/>
    </source>
</evidence>
<accession>A0A1I7UFL9</accession>
<sequence length="225" mass="25395">MIIGKFQLPEVTMNVLPAGEASLAKNESTEMKVLNVGDPIIFEWKLQEQHGIFGIRLDRCSAETEDGKGVKIIENGCSLDDELISDAQSSQDFSRIYANSLAFKFPEDHLVFIRCEVRTCVKRMEHLEVIDGEEEDLCSMDQGCGVLPSRNRRQLNSSSRTDIIFVNGRFRVEKHRGFEHLRTPSKGIPDASFCMPDVIYYVGLGTVILCYLITISTTIVYKFGF</sequence>
<evidence type="ECO:0000313" key="6">
    <source>
        <dbReference type="WBParaSite" id="Csp11.Scaffold629.g8836.t1"/>
    </source>
</evidence>
<evidence type="ECO:0000256" key="1">
    <source>
        <dbReference type="ARBA" id="ARBA00022729"/>
    </source>
</evidence>
<reference evidence="6" key="1">
    <citation type="submission" date="2016-11" db="UniProtKB">
        <authorList>
            <consortium name="WormBaseParasite"/>
        </authorList>
    </citation>
    <scope>IDENTIFICATION</scope>
</reference>
<proteinExistence type="predicted"/>
<keyword evidence="3" id="KW-0472">Membrane</keyword>
<dbReference type="WBParaSite" id="Csp11.Scaffold629.g8836.t1">
    <property type="protein sequence ID" value="Csp11.Scaffold629.g8836.t1"/>
    <property type="gene ID" value="Csp11.Scaffold629.g8836"/>
</dbReference>
<protein>
    <submittedName>
        <fullName evidence="6">ZP domain-containing protein</fullName>
    </submittedName>
</protein>
<keyword evidence="2" id="KW-1015">Disulfide bond</keyword>
<keyword evidence="1" id="KW-0732">Signal</keyword>
<keyword evidence="5" id="KW-1185">Reference proteome</keyword>
<dbReference type="PANTHER" id="PTHR22907:SF13">
    <property type="entry name" value="ZP DOMAIN-CONTAINING PROTEIN"/>
    <property type="match status" value="1"/>
</dbReference>
<dbReference type="InterPro" id="IPR001507">
    <property type="entry name" value="ZP_dom"/>
</dbReference>
<dbReference type="InterPro" id="IPR055355">
    <property type="entry name" value="ZP-C"/>
</dbReference>